<evidence type="ECO:0000256" key="4">
    <source>
        <dbReference type="ARBA" id="ARBA00022692"/>
    </source>
</evidence>
<gene>
    <name evidence="11" type="ORF">HNQ65_004386</name>
</gene>
<dbReference type="Proteomes" id="UP000590740">
    <property type="component" value="Unassembled WGS sequence"/>
</dbReference>
<keyword evidence="2" id="KW-1003">Cell membrane</keyword>
<evidence type="ECO:0000256" key="1">
    <source>
        <dbReference type="ARBA" id="ARBA00004370"/>
    </source>
</evidence>
<dbReference type="GO" id="GO:0090529">
    <property type="term" value="P:cell septum assembly"/>
    <property type="evidence" value="ECO:0007669"/>
    <property type="project" value="InterPro"/>
</dbReference>
<keyword evidence="5 9" id="KW-1133">Transmembrane helix</keyword>
<evidence type="ECO:0000259" key="10">
    <source>
        <dbReference type="PROSITE" id="PS51779"/>
    </source>
</evidence>
<dbReference type="InterPro" id="IPR026579">
    <property type="entry name" value="FtsQ"/>
</dbReference>
<dbReference type="Pfam" id="PF08478">
    <property type="entry name" value="POTRA_1"/>
    <property type="match status" value="1"/>
</dbReference>
<evidence type="ECO:0000256" key="3">
    <source>
        <dbReference type="ARBA" id="ARBA00022618"/>
    </source>
</evidence>
<evidence type="ECO:0000313" key="11">
    <source>
        <dbReference type="EMBL" id="MBB5034778.1"/>
    </source>
</evidence>
<evidence type="ECO:0000256" key="6">
    <source>
        <dbReference type="ARBA" id="ARBA00023136"/>
    </source>
</evidence>
<proteinExistence type="predicted"/>
<protein>
    <recommendedName>
        <fullName evidence="10">POTRA domain-containing protein</fullName>
    </recommendedName>
</protein>
<feature type="region of interest" description="Disordered" evidence="8">
    <location>
        <begin position="1"/>
        <end position="24"/>
    </location>
</feature>
<feature type="transmembrane region" description="Helical" evidence="9">
    <location>
        <begin position="52"/>
        <end position="69"/>
    </location>
</feature>
<evidence type="ECO:0000256" key="9">
    <source>
        <dbReference type="SAM" id="Phobius"/>
    </source>
</evidence>
<keyword evidence="7" id="KW-0131">Cell cycle</keyword>
<keyword evidence="6 9" id="KW-0472">Membrane</keyword>
<dbReference type="InterPro" id="IPR013685">
    <property type="entry name" value="POTRA_FtsQ_type"/>
</dbReference>
<accession>A0A7W7YEN9</accession>
<keyword evidence="12" id="KW-1185">Reference proteome</keyword>
<comment type="subcellular location">
    <subcellularLocation>
        <location evidence="1">Membrane</location>
    </subcellularLocation>
</comment>
<name>A0A7W7YEN9_9BACT</name>
<dbReference type="PROSITE" id="PS51779">
    <property type="entry name" value="POTRA"/>
    <property type="match status" value="1"/>
</dbReference>
<evidence type="ECO:0000256" key="5">
    <source>
        <dbReference type="ARBA" id="ARBA00022989"/>
    </source>
</evidence>
<feature type="domain" description="POTRA" evidence="10">
    <location>
        <begin position="79"/>
        <end position="147"/>
    </location>
</feature>
<dbReference type="PANTHER" id="PTHR35851">
    <property type="entry name" value="CELL DIVISION PROTEIN FTSQ"/>
    <property type="match status" value="1"/>
</dbReference>
<dbReference type="InterPro" id="IPR034746">
    <property type="entry name" value="POTRA"/>
</dbReference>
<evidence type="ECO:0000313" key="12">
    <source>
        <dbReference type="Proteomes" id="UP000590740"/>
    </source>
</evidence>
<evidence type="ECO:0000256" key="2">
    <source>
        <dbReference type="ARBA" id="ARBA00022475"/>
    </source>
</evidence>
<dbReference type="Gene3D" id="3.10.20.310">
    <property type="entry name" value="membrane protein fhac"/>
    <property type="match status" value="1"/>
</dbReference>
<dbReference type="RefSeq" id="WP_184342896.1">
    <property type="nucleotide sequence ID" value="NZ_JACHIG010000011.1"/>
</dbReference>
<keyword evidence="4 9" id="KW-0812">Transmembrane</keyword>
<sequence>MSAAKNGSKKPAKRPSRKRKGVGTHVIDYEPESPVIREHEAVERRRRGFRTAMWLIAAMIVIGVCWVTWHEALEKNSQFLLKTVEVNTQGTLTRQQLVAATGLTEATNLLTVNLREVRAKIERLPQVKSAVLKRDYHGKLTLDVEQRLPVAWIECPKHKLLGPLTGKGCLMDAEGAPVPCDVITREYLAMPRIQFPAMSEAIPGKPSSDLQVHAALRLMEKLQNRRDSLPTLESIEIPNPWSLVAHFNGDAKITFGIDDLDPQLARFDRVMHEARARKWRIATLNLIATINTPVTFHEKPDIAGLNLADSAPTPPAR</sequence>
<keyword evidence="3" id="KW-0132">Cell division</keyword>
<organism evidence="11 12">
    <name type="scientific">Prosthecobacter vanneervenii</name>
    <dbReference type="NCBI Taxonomy" id="48466"/>
    <lineage>
        <taxon>Bacteria</taxon>
        <taxon>Pseudomonadati</taxon>
        <taxon>Verrucomicrobiota</taxon>
        <taxon>Verrucomicrobiia</taxon>
        <taxon>Verrucomicrobiales</taxon>
        <taxon>Verrucomicrobiaceae</taxon>
        <taxon>Prosthecobacter</taxon>
    </lineage>
</organism>
<evidence type="ECO:0000256" key="8">
    <source>
        <dbReference type="SAM" id="MobiDB-lite"/>
    </source>
</evidence>
<dbReference type="PANTHER" id="PTHR35851:SF1">
    <property type="entry name" value="CELL DIVISION PROTEIN FTSQ"/>
    <property type="match status" value="1"/>
</dbReference>
<evidence type="ECO:0000256" key="7">
    <source>
        <dbReference type="ARBA" id="ARBA00023306"/>
    </source>
</evidence>
<reference evidence="11 12" key="1">
    <citation type="submission" date="2020-08" db="EMBL/GenBank/DDBJ databases">
        <title>Genomic Encyclopedia of Type Strains, Phase IV (KMG-IV): sequencing the most valuable type-strain genomes for metagenomic binning, comparative biology and taxonomic classification.</title>
        <authorList>
            <person name="Goeker M."/>
        </authorList>
    </citation>
    <scope>NUCLEOTIDE SEQUENCE [LARGE SCALE GENOMIC DNA]</scope>
    <source>
        <strain evidence="11 12">DSM 12252</strain>
    </source>
</reference>
<dbReference type="EMBL" id="JACHIG010000011">
    <property type="protein sequence ID" value="MBB5034778.1"/>
    <property type="molecule type" value="Genomic_DNA"/>
</dbReference>
<dbReference type="GO" id="GO:0016020">
    <property type="term" value="C:membrane"/>
    <property type="evidence" value="ECO:0007669"/>
    <property type="project" value="UniProtKB-SubCell"/>
</dbReference>
<comment type="caution">
    <text evidence="11">The sequence shown here is derived from an EMBL/GenBank/DDBJ whole genome shotgun (WGS) entry which is preliminary data.</text>
</comment>
<dbReference type="AlphaFoldDB" id="A0A7W7YEN9"/>
<feature type="compositionally biased region" description="Basic residues" evidence="8">
    <location>
        <begin position="7"/>
        <end position="22"/>
    </location>
</feature>